<dbReference type="Gene3D" id="1.10.3720.10">
    <property type="entry name" value="MetI-like"/>
    <property type="match status" value="1"/>
</dbReference>
<evidence type="ECO:0000256" key="4">
    <source>
        <dbReference type="ARBA" id="ARBA00022519"/>
    </source>
</evidence>
<organism evidence="10 13">
    <name type="scientific">Arthrobacter bambusae</name>
    <dbReference type="NCBI Taxonomy" id="1338426"/>
    <lineage>
        <taxon>Bacteria</taxon>
        <taxon>Bacillati</taxon>
        <taxon>Actinomycetota</taxon>
        <taxon>Actinomycetes</taxon>
        <taxon>Micrococcales</taxon>
        <taxon>Micrococcaceae</taxon>
        <taxon>Arthrobacter</taxon>
    </lineage>
</organism>
<dbReference type="Proteomes" id="UP001230951">
    <property type="component" value="Unassembled WGS sequence"/>
</dbReference>
<feature type="transmembrane region" description="Helical" evidence="8">
    <location>
        <begin position="12"/>
        <end position="36"/>
    </location>
</feature>
<dbReference type="PROSITE" id="PS50928">
    <property type="entry name" value="ABC_TM1"/>
    <property type="match status" value="1"/>
</dbReference>
<evidence type="ECO:0000313" key="10">
    <source>
        <dbReference type="EMBL" id="MDP9905552.1"/>
    </source>
</evidence>
<dbReference type="GO" id="GO:0005886">
    <property type="term" value="C:plasma membrane"/>
    <property type="evidence" value="ECO:0007669"/>
    <property type="project" value="UniProtKB-SubCell"/>
</dbReference>
<dbReference type="AlphaFoldDB" id="A0AAW8DIA7"/>
<dbReference type="EMBL" id="JAUSTF010000001">
    <property type="protein sequence ID" value="MDQ0178708.1"/>
    <property type="molecule type" value="Genomic_DNA"/>
</dbReference>
<evidence type="ECO:0000313" key="12">
    <source>
        <dbReference type="Proteomes" id="UP001230951"/>
    </source>
</evidence>
<dbReference type="SUPFAM" id="SSF161098">
    <property type="entry name" value="MetI-like"/>
    <property type="match status" value="1"/>
</dbReference>
<dbReference type="EMBL" id="JAUSRG010000006">
    <property type="protein sequence ID" value="MDP9905552.1"/>
    <property type="molecule type" value="Genomic_DNA"/>
</dbReference>
<keyword evidence="2 8" id="KW-0813">Transport</keyword>
<evidence type="ECO:0000256" key="3">
    <source>
        <dbReference type="ARBA" id="ARBA00022475"/>
    </source>
</evidence>
<evidence type="ECO:0000313" key="13">
    <source>
        <dbReference type="Proteomes" id="UP001242995"/>
    </source>
</evidence>
<comment type="subcellular location">
    <subcellularLocation>
        <location evidence="1">Cell inner membrane</location>
        <topology evidence="1">Multi-pass membrane protein</topology>
    </subcellularLocation>
    <subcellularLocation>
        <location evidence="8">Cell membrane</location>
        <topology evidence="8">Multi-pass membrane protein</topology>
    </subcellularLocation>
</comment>
<feature type="transmembrane region" description="Helical" evidence="8">
    <location>
        <begin position="235"/>
        <end position="258"/>
    </location>
</feature>
<dbReference type="PANTHER" id="PTHR43357">
    <property type="entry name" value="INNER MEMBRANE ABC TRANSPORTER PERMEASE PROTEIN YDCV"/>
    <property type="match status" value="1"/>
</dbReference>
<dbReference type="PANTHER" id="PTHR43357:SF4">
    <property type="entry name" value="INNER MEMBRANE ABC TRANSPORTER PERMEASE PROTEIN YDCV"/>
    <property type="match status" value="1"/>
</dbReference>
<evidence type="ECO:0000256" key="5">
    <source>
        <dbReference type="ARBA" id="ARBA00022692"/>
    </source>
</evidence>
<name>A0AAW8DIA7_9MICC</name>
<protein>
    <submittedName>
        <fullName evidence="10">Spermidine/putrescine transport system permease protein</fullName>
    </submittedName>
</protein>
<keyword evidence="12" id="KW-1185">Reference proteome</keyword>
<dbReference type="InterPro" id="IPR000515">
    <property type="entry name" value="MetI-like"/>
</dbReference>
<feature type="domain" description="ABC transmembrane type-1" evidence="9">
    <location>
        <begin position="66"/>
        <end position="254"/>
    </location>
</feature>
<dbReference type="GO" id="GO:0055085">
    <property type="term" value="P:transmembrane transport"/>
    <property type="evidence" value="ECO:0007669"/>
    <property type="project" value="InterPro"/>
</dbReference>
<feature type="transmembrane region" description="Helical" evidence="8">
    <location>
        <begin position="68"/>
        <end position="92"/>
    </location>
</feature>
<sequence>MTTSVLGRWPVRLGVTLLFLFLLAPIIITVIISFSADDFLQFPPSGWSLKWYQALFANGGGFASALQVSVLVATGSSVLSAAVSIPAAVALSRGKFRGRQAVESIFLAPLLVPAIVVGLGLLLVFSPLGLKGTYQGLILANAGLVIPYVIRTTLLSLTTMDARCEEAAQTLGASPAVVFRTVTLPLILPGVLSGFVLAFLLTFDEAVVSLFLVSSRVKTLPIAMFDYVQTRTDPLLAAVSTMLIVLSIVIVIVVERLVGLRRVLR</sequence>
<evidence type="ECO:0000313" key="11">
    <source>
        <dbReference type="EMBL" id="MDQ0178708.1"/>
    </source>
</evidence>
<proteinExistence type="inferred from homology"/>
<dbReference type="Proteomes" id="UP001242995">
    <property type="component" value="Unassembled WGS sequence"/>
</dbReference>
<evidence type="ECO:0000256" key="8">
    <source>
        <dbReference type="RuleBase" id="RU363032"/>
    </source>
</evidence>
<evidence type="ECO:0000256" key="6">
    <source>
        <dbReference type="ARBA" id="ARBA00022989"/>
    </source>
</evidence>
<dbReference type="Pfam" id="PF00528">
    <property type="entry name" value="BPD_transp_1"/>
    <property type="match status" value="1"/>
</dbReference>
<dbReference type="CDD" id="cd06261">
    <property type="entry name" value="TM_PBP2"/>
    <property type="match status" value="1"/>
</dbReference>
<comment type="similarity">
    <text evidence="8">Belongs to the binding-protein-dependent transport system permease family.</text>
</comment>
<accession>A0AAW8DIA7</accession>
<reference evidence="10 12" key="1">
    <citation type="submission" date="2023-07" db="EMBL/GenBank/DDBJ databases">
        <title>Sorghum-associated microbial communities from plants grown in Nebraska, USA.</title>
        <authorList>
            <person name="Schachtman D."/>
        </authorList>
    </citation>
    <scope>NUCLEOTIDE SEQUENCE</scope>
    <source>
        <strain evidence="10">DS1006</strain>
        <strain evidence="11 12">DS1016</strain>
    </source>
</reference>
<comment type="caution">
    <text evidence="10">The sequence shown here is derived from an EMBL/GenBank/DDBJ whole genome shotgun (WGS) entry which is preliminary data.</text>
</comment>
<keyword evidence="3" id="KW-1003">Cell membrane</keyword>
<keyword evidence="4" id="KW-0997">Cell inner membrane</keyword>
<keyword evidence="7 8" id="KW-0472">Membrane</keyword>
<feature type="transmembrane region" description="Helical" evidence="8">
    <location>
        <begin position="137"/>
        <end position="157"/>
    </location>
</feature>
<dbReference type="InterPro" id="IPR035906">
    <property type="entry name" value="MetI-like_sf"/>
</dbReference>
<keyword evidence="6 8" id="KW-1133">Transmembrane helix</keyword>
<evidence type="ECO:0000256" key="7">
    <source>
        <dbReference type="ARBA" id="ARBA00023136"/>
    </source>
</evidence>
<feature type="transmembrane region" description="Helical" evidence="8">
    <location>
        <begin position="104"/>
        <end position="125"/>
    </location>
</feature>
<evidence type="ECO:0000256" key="2">
    <source>
        <dbReference type="ARBA" id="ARBA00022448"/>
    </source>
</evidence>
<evidence type="ECO:0000259" key="9">
    <source>
        <dbReference type="PROSITE" id="PS50928"/>
    </source>
</evidence>
<dbReference type="RefSeq" id="WP_306961652.1">
    <property type="nucleotide sequence ID" value="NZ_JAUSRG010000006.1"/>
</dbReference>
<keyword evidence="5 8" id="KW-0812">Transmembrane</keyword>
<evidence type="ECO:0000256" key="1">
    <source>
        <dbReference type="ARBA" id="ARBA00004429"/>
    </source>
</evidence>
<gene>
    <name evidence="10" type="ORF">J2S90_002523</name>
    <name evidence="11" type="ORF">J2S93_000115</name>
</gene>
<feature type="transmembrane region" description="Helical" evidence="8">
    <location>
        <begin position="177"/>
        <end position="203"/>
    </location>
</feature>